<evidence type="ECO:0000313" key="2">
    <source>
        <dbReference type="EMBL" id="EAU48774.1"/>
    </source>
</evidence>
<dbReference type="STRING" id="314265.R2601_04338"/>
<keyword evidence="3" id="KW-1185">Reference proteome</keyword>
<comment type="caution">
    <text evidence="2">The sequence shown here is derived from an EMBL/GenBank/DDBJ whole genome shotgun (WGS) entry which is preliminary data.</text>
</comment>
<evidence type="ECO:0000256" key="1">
    <source>
        <dbReference type="SAM" id="MobiDB-lite"/>
    </source>
</evidence>
<name>Q0FVX8_SALBH</name>
<accession>Q0FVX8</accession>
<organism evidence="2 3">
    <name type="scientific">Salipiger bermudensis (strain DSM 26914 / JCM 13377 / KCTC 12554 / HTCC2601)</name>
    <name type="common">Pelagibaca bermudensis</name>
    <dbReference type="NCBI Taxonomy" id="314265"/>
    <lineage>
        <taxon>Bacteria</taxon>
        <taxon>Pseudomonadati</taxon>
        <taxon>Pseudomonadota</taxon>
        <taxon>Alphaproteobacteria</taxon>
        <taxon>Rhodobacterales</taxon>
        <taxon>Roseobacteraceae</taxon>
        <taxon>Salipiger</taxon>
    </lineage>
</organism>
<reference evidence="2 3" key="1">
    <citation type="journal article" date="2010" name="J. Bacteriol.">
        <title>Genome sequences of Pelagibaca bermudensis HTCC2601T and Maritimibacter alkaliphilus HTCC2654T, the type strains of two marine Roseobacter genera.</title>
        <authorList>
            <person name="Thrash J.C."/>
            <person name="Cho J.C."/>
            <person name="Ferriera S."/>
            <person name="Johnson J."/>
            <person name="Vergin K.L."/>
            <person name="Giovannoni S.J."/>
        </authorList>
    </citation>
    <scope>NUCLEOTIDE SEQUENCE [LARGE SCALE GENOMIC DNA]</scope>
    <source>
        <strain evidence="3">DSM 26914 / JCM 13377 / KCTC 12554 / HTCC2601</strain>
    </source>
</reference>
<feature type="region of interest" description="Disordered" evidence="1">
    <location>
        <begin position="1"/>
        <end position="23"/>
    </location>
</feature>
<dbReference type="HOGENOM" id="CLU_2701495_0_0_5"/>
<sequence>MLRRLHDPRAGPGSRPGRWEAAAASTRAWLQPVPVPRKRCQATGAITSCTARTSHGISFGPRRATLTRPPFTT</sequence>
<dbReference type="Proteomes" id="UP000006230">
    <property type="component" value="Unassembled WGS sequence"/>
</dbReference>
<dbReference type="EMBL" id="AATQ01000001">
    <property type="protein sequence ID" value="EAU48774.1"/>
    <property type="molecule type" value="Genomic_DNA"/>
</dbReference>
<protein>
    <submittedName>
        <fullName evidence="2">Uncharacterized protein</fullName>
    </submittedName>
</protein>
<evidence type="ECO:0000313" key="3">
    <source>
        <dbReference type="Proteomes" id="UP000006230"/>
    </source>
</evidence>
<proteinExistence type="predicted"/>
<gene>
    <name evidence="2" type="ORF">R2601_04338</name>
</gene>
<dbReference type="AlphaFoldDB" id="Q0FVX8"/>